<name>A5BVD8_VITVI</name>
<sequence>MIRTTYPDMICYHPEWDVHECRIAWRRMSSWGIRMKLSRMGPYILHTQTVPLVQHSLVYPGRNFVRRHFTSGYLTSGWERRTLQLFRIYISGPSDNAYLQSSSLSVQCSGVLLKLPDISDRHFEIFWDIFL</sequence>
<organism evidence="1">
    <name type="scientific">Vitis vinifera</name>
    <name type="common">Grape</name>
    <dbReference type="NCBI Taxonomy" id="29760"/>
    <lineage>
        <taxon>Eukaryota</taxon>
        <taxon>Viridiplantae</taxon>
        <taxon>Streptophyta</taxon>
        <taxon>Embryophyta</taxon>
        <taxon>Tracheophyta</taxon>
        <taxon>Spermatophyta</taxon>
        <taxon>Magnoliopsida</taxon>
        <taxon>eudicotyledons</taxon>
        <taxon>Gunneridae</taxon>
        <taxon>Pentapetalae</taxon>
        <taxon>rosids</taxon>
        <taxon>Vitales</taxon>
        <taxon>Vitaceae</taxon>
        <taxon>Viteae</taxon>
        <taxon>Vitis</taxon>
    </lineage>
</organism>
<accession>A5BVD8</accession>
<gene>
    <name evidence="1" type="ORF">VITISV_036175</name>
</gene>
<reference evidence="1" key="1">
    <citation type="journal article" date="2007" name="PLoS ONE">
        <title>The first genome sequence of an elite grapevine cultivar (Pinot noir Vitis vinifera L.): coping with a highly heterozygous genome.</title>
        <authorList>
            <person name="Velasco R."/>
            <person name="Zharkikh A."/>
            <person name="Troggio M."/>
            <person name="Cartwright D.A."/>
            <person name="Cestaro A."/>
            <person name="Pruss D."/>
            <person name="Pindo M."/>
            <person name="FitzGerald L.M."/>
            <person name="Vezzulli S."/>
            <person name="Reid J."/>
            <person name="Malacarne G."/>
            <person name="Iliev D."/>
            <person name="Coppola G."/>
            <person name="Wardell B."/>
            <person name="Micheletti D."/>
            <person name="Macalma T."/>
            <person name="Facci M."/>
            <person name="Mitchell J.T."/>
            <person name="Perazzolli M."/>
            <person name="Eldredge G."/>
            <person name="Gatto P."/>
            <person name="Oyzerski R."/>
            <person name="Moretto M."/>
            <person name="Gutin N."/>
            <person name="Stefanini M."/>
            <person name="Chen Y."/>
            <person name="Segala C."/>
            <person name="Davenport C."/>
            <person name="Dematte L."/>
            <person name="Mraz A."/>
            <person name="Battilana J."/>
            <person name="Stormo K."/>
            <person name="Costa F."/>
            <person name="Tao Q."/>
            <person name="Si-Ammour A."/>
            <person name="Harkins T."/>
            <person name="Lackey A."/>
            <person name="Perbost C."/>
            <person name="Taillon B."/>
            <person name="Stella A."/>
            <person name="Solovyev V."/>
            <person name="Fawcett J.A."/>
            <person name="Sterck L."/>
            <person name="Vandepoele K."/>
            <person name="Grando S.M."/>
            <person name="Toppo S."/>
            <person name="Moser C."/>
            <person name="Lanchbury J."/>
            <person name="Bogden R."/>
            <person name="Skolnick M."/>
            <person name="Sgaramella V."/>
            <person name="Bhatnagar S.K."/>
            <person name="Fontana P."/>
            <person name="Gutin A."/>
            <person name="Van de Peer Y."/>
            <person name="Salamini F."/>
            <person name="Viola R."/>
        </authorList>
    </citation>
    <scope>NUCLEOTIDE SEQUENCE</scope>
</reference>
<evidence type="ECO:0000313" key="1">
    <source>
        <dbReference type="EMBL" id="CAN79353.1"/>
    </source>
</evidence>
<protein>
    <submittedName>
        <fullName evidence="1">Uncharacterized protein</fullName>
    </submittedName>
</protein>
<dbReference type="AlphaFoldDB" id="A5BVD8"/>
<proteinExistence type="predicted"/>
<dbReference type="EMBL" id="AM472513">
    <property type="protein sequence ID" value="CAN79353.1"/>
    <property type="molecule type" value="Genomic_DNA"/>
</dbReference>